<evidence type="ECO:0000313" key="2">
    <source>
        <dbReference type="Proteomes" id="UP000014974"/>
    </source>
</evidence>
<dbReference type="EMBL" id="ATNM01000066">
    <property type="protein sequence ID" value="EPR69363.1"/>
    <property type="molecule type" value="Genomic_DNA"/>
</dbReference>
<proteinExistence type="predicted"/>
<dbReference type="AlphaFoldDB" id="S7WZM7"/>
<gene>
    <name evidence="1" type="ORF">ADICYQ_1608</name>
</gene>
<evidence type="ECO:0000313" key="1">
    <source>
        <dbReference type="EMBL" id="EPR69363.1"/>
    </source>
</evidence>
<name>S7WZM7_9BACT</name>
<protein>
    <submittedName>
        <fullName evidence="1">Uncharacterized protein</fullName>
    </submittedName>
</protein>
<sequence>MKKSAILNTHKKINFHITLPLNFNGEILMVRVENEMFGAVMVMFKPWM</sequence>
<reference evidence="1 2" key="1">
    <citation type="journal article" date="2013" name="Genome Announc.">
        <title>Draft Genome Sequence of Cyclobacterium qasimii Strain M12-11BT, Isolated from Arctic Marine Sediment.</title>
        <authorList>
            <person name="Shivaji S."/>
            <person name="Ara S."/>
            <person name="Singh A."/>
            <person name="Kumar Pinnaka A."/>
        </authorList>
    </citation>
    <scope>NUCLEOTIDE SEQUENCE [LARGE SCALE GENOMIC DNA]</scope>
    <source>
        <strain evidence="1 2">M12-11B</strain>
    </source>
</reference>
<organism evidence="1 2">
    <name type="scientific">Cyclobacterium qasimii M12-11B</name>
    <dbReference type="NCBI Taxonomy" id="641524"/>
    <lineage>
        <taxon>Bacteria</taxon>
        <taxon>Pseudomonadati</taxon>
        <taxon>Bacteroidota</taxon>
        <taxon>Cytophagia</taxon>
        <taxon>Cytophagales</taxon>
        <taxon>Cyclobacteriaceae</taxon>
        <taxon>Cyclobacterium</taxon>
    </lineage>
</organism>
<dbReference type="Proteomes" id="UP000014974">
    <property type="component" value="Unassembled WGS sequence"/>
</dbReference>
<accession>S7WZM7</accession>
<comment type="caution">
    <text evidence="1">The sequence shown here is derived from an EMBL/GenBank/DDBJ whole genome shotgun (WGS) entry which is preliminary data.</text>
</comment>